<dbReference type="EMBL" id="KQ964247">
    <property type="protein sequence ID" value="KXJ94807.1"/>
    <property type="molecule type" value="Genomic_DNA"/>
</dbReference>
<organism evidence="1 2">
    <name type="scientific">Microdochium bolleyi</name>
    <dbReference type="NCBI Taxonomy" id="196109"/>
    <lineage>
        <taxon>Eukaryota</taxon>
        <taxon>Fungi</taxon>
        <taxon>Dikarya</taxon>
        <taxon>Ascomycota</taxon>
        <taxon>Pezizomycotina</taxon>
        <taxon>Sordariomycetes</taxon>
        <taxon>Xylariomycetidae</taxon>
        <taxon>Xylariales</taxon>
        <taxon>Microdochiaceae</taxon>
        <taxon>Microdochium</taxon>
    </lineage>
</organism>
<accession>A0A136JCG3</accession>
<protein>
    <submittedName>
        <fullName evidence="1">Uncharacterized protein</fullName>
    </submittedName>
</protein>
<name>A0A136JCG3_9PEZI</name>
<evidence type="ECO:0000313" key="1">
    <source>
        <dbReference type="EMBL" id="KXJ94807.1"/>
    </source>
</evidence>
<dbReference type="InParanoid" id="A0A136JCG3"/>
<feature type="non-terminal residue" evidence="1">
    <location>
        <position position="232"/>
    </location>
</feature>
<keyword evidence="2" id="KW-1185">Reference proteome</keyword>
<proteinExistence type="predicted"/>
<dbReference type="Proteomes" id="UP000070501">
    <property type="component" value="Unassembled WGS sequence"/>
</dbReference>
<sequence>MWWFTEGGQSRLPEQQAMLVEMGIEWKRNVEQRICNEQDDTRRLLLRVTQFFAIALLLFLAHALDPPDASFEDIADDCLDALKVAEQILDQSEHESSLLLFNDKILPSIPNLLVRCPVPRVRAQGLQLMARAFSMMAGESKRNGSAPPRNLWLSWWWANMQAENSENPDYPDLELMAGVPLIKPSLSGSPDSDRDSCDSADEAYIRLAGQVCMRAPQLPEDEGRTESLPAAL</sequence>
<evidence type="ECO:0000313" key="2">
    <source>
        <dbReference type="Proteomes" id="UP000070501"/>
    </source>
</evidence>
<gene>
    <name evidence="1" type="ORF">Micbo1qcDRAFT_160100</name>
</gene>
<reference evidence="2" key="1">
    <citation type="submission" date="2016-02" db="EMBL/GenBank/DDBJ databases">
        <title>Draft genome sequence of Microdochium bolleyi, a fungal endophyte of beachgrass.</title>
        <authorList>
            <consortium name="DOE Joint Genome Institute"/>
            <person name="David A.S."/>
            <person name="May G."/>
            <person name="Haridas S."/>
            <person name="Lim J."/>
            <person name="Wang M."/>
            <person name="Labutti K."/>
            <person name="Lipzen A."/>
            <person name="Barry K."/>
            <person name="Grigoriev I.V."/>
        </authorList>
    </citation>
    <scope>NUCLEOTIDE SEQUENCE [LARGE SCALE GENOMIC DNA]</scope>
    <source>
        <strain evidence="2">J235TASD1</strain>
    </source>
</reference>
<dbReference type="AlphaFoldDB" id="A0A136JCG3"/>